<dbReference type="Pfam" id="PF26113">
    <property type="entry name" value="GH16_XgeA"/>
    <property type="match status" value="1"/>
</dbReference>
<dbReference type="EMBL" id="KB467876">
    <property type="protein sequence ID" value="PCH36331.1"/>
    <property type="molecule type" value="Genomic_DNA"/>
</dbReference>
<dbReference type="CDD" id="cd02181">
    <property type="entry name" value="GH16_fungal_Lam16A_glucanase"/>
    <property type="match status" value="1"/>
</dbReference>
<gene>
    <name evidence="3" type="ORF">WOLCODRAFT_81866</name>
</gene>
<sequence length="338" mass="35993">MIRSAVTAAVLALPLAASAVHQDAALRRRHAGLAHSPTYMRRASNYTLQNKFVGEDFLYVASNWNFFSESDPTSGLVQYLDADAAEAAGLATVDCNNVTTLAVDTNETVSIGGLRKSVRISSPETYNSGLFIADFQAMPFGCGLWPAYWTVSASATWPDGGEIDIIEGVNLNTENQITLHSGPDCTLNNTQKVTSNLDGTQCASSPGADSGCAYSQTDPRSFGAGFNNASGGVFAHLWNTDGVTVWFFSRDEIPSDITAGTPDPTSWGTPAAIFPDTGCDISSHFYDHAIVLDTTICGDWAGPAYTSSGCPGTCEEIVANATNFENAKWLVNYISVYQ</sequence>
<accession>A0A2H3J2X9</accession>
<feature type="domain" description="GH16" evidence="2">
    <location>
        <begin position="41"/>
        <end position="338"/>
    </location>
</feature>
<dbReference type="PANTHER" id="PTHR10963">
    <property type="entry name" value="GLYCOSYL HYDROLASE-RELATED"/>
    <property type="match status" value="1"/>
</dbReference>
<dbReference type="GO" id="GO:0009251">
    <property type="term" value="P:glucan catabolic process"/>
    <property type="evidence" value="ECO:0007669"/>
    <property type="project" value="TreeGrafter"/>
</dbReference>
<reference evidence="3 4" key="1">
    <citation type="journal article" date="2012" name="Science">
        <title>The Paleozoic origin of enzymatic lignin decomposition reconstructed from 31 fungal genomes.</title>
        <authorList>
            <person name="Floudas D."/>
            <person name="Binder M."/>
            <person name="Riley R."/>
            <person name="Barry K."/>
            <person name="Blanchette R.A."/>
            <person name="Henrissat B."/>
            <person name="Martinez A.T."/>
            <person name="Otillar R."/>
            <person name="Spatafora J.W."/>
            <person name="Yadav J.S."/>
            <person name="Aerts A."/>
            <person name="Benoit I."/>
            <person name="Boyd A."/>
            <person name="Carlson A."/>
            <person name="Copeland A."/>
            <person name="Coutinho P.M."/>
            <person name="de Vries R.P."/>
            <person name="Ferreira P."/>
            <person name="Findley K."/>
            <person name="Foster B."/>
            <person name="Gaskell J."/>
            <person name="Glotzer D."/>
            <person name="Gorecki P."/>
            <person name="Heitman J."/>
            <person name="Hesse C."/>
            <person name="Hori C."/>
            <person name="Igarashi K."/>
            <person name="Jurgens J.A."/>
            <person name="Kallen N."/>
            <person name="Kersten P."/>
            <person name="Kohler A."/>
            <person name="Kuees U."/>
            <person name="Kumar T.K.A."/>
            <person name="Kuo A."/>
            <person name="LaButti K."/>
            <person name="Larrondo L.F."/>
            <person name="Lindquist E."/>
            <person name="Ling A."/>
            <person name="Lombard V."/>
            <person name="Lucas S."/>
            <person name="Lundell T."/>
            <person name="Martin R."/>
            <person name="McLaughlin D.J."/>
            <person name="Morgenstern I."/>
            <person name="Morin E."/>
            <person name="Murat C."/>
            <person name="Nagy L.G."/>
            <person name="Nolan M."/>
            <person name="Ohm R.A."/>
            <person name="Patyshakuliyeva A."/>
            <person name="Rokas A."/>
            <person name="Ruiz-Duenas F.J."/>
            <person name="Sabat G."/>
            <person name="Salamov A."/>
            <person name="Samejima M."/>
            <person name="Schmutz J."/>
            <person name="Slot J.C."/>
            <person name="St John F."/>
            <person name="Stenlid J."/>
            <person name="Sun H."/>
            <person name="Sun S."/>
            <person name="Syed K."/>
            <person name="Tsang A."/>
            <person name="Wiebenga A."/>
            <person name="Young D."/>
            <person name="Pisabarro A."/>
            <person name="Eastwood D.C."/>
            <person name="Martin F."/>
            <person name="Cullen D."/>
            <person name="Grigoriev I.V."/>
            <person name="Hibbett D.S."/>
        </authorList>
    </citation>
    <scope>NUCLEOTIDE SEQUENCE [LARGE SCALE GENOMIC DNA]</scope>
    <source>
        <strain evidence="3 4">MD-104</strain>
    </source>
</reference>
<evidence type="ECO:0000259" key="2">
    <source>
        <dbReference type="PROSITE" id="PS51762"/>
    </source>
</evidence>
<dbReference type="SUPFAM" id="SSF49899">
    <property type="entry name" value="Concanavalin A-like lectins/glucanases"/>
    <property type="match status" value="1"/>
</dbReference>
<feature type="chain" id="PRO_5013729483" evidence="1">
    <location>
        <begin position="20"/>
        <end position="338"/>
    </location>
</feature>
<dbReference type="Gene3D" id="2.60.120.200">
    <property type="match status" value="1"/>
</dbReference>
<dbReference type="AlphaFoldDB" id="A0A2H3J2X9"/>
<dbReference type="PROSITE" id="PS51762">
    <property type="entry name" value="GH16_2"/>
    <property type="match status" value="1"/>
</dbReference>
<name>A0A2H3J2X9_WOLCO</name>
<keyword evidence="3" id="KW-0378">Hydrolase</keyword>
<keyword evidence="1" id="KW-0732">Signal</keyword>
<evidence type="ECO:0000313" key="3">
    <source>
        <dbReference type="EMBL" id="PCH36331.1"/>
    </source>
</evidence>
<dbReference type="InterPro" id="IPR013320">
    <property type="entry name" value="ConA-like_dom_sf"/>
</dbReference>
<protein>
    <submittedName>
        <fullName evidence="3">Glycoside hydrolase family 16 protein</fullName>
    </submittedName>
</protein>
<dbReference type="InterPro" id="IPR000757">
    <property type="entry name" value="Beta-glucanase-like"/>
</dbReference>
<evidence type="ECO:0000256" key="1">
    <source>
        <dbReference type="SAM" id="SignalP"/>
    </source>
</evidence>
<dbReference type="Proteomes" id="UP000218811">
    <property type="component" value="Unassembled WGS sequence"/>
</dbReference>
<feature type="signal peptide" evidence="1">
    <location>
        <begin position="1"/>
        <end position="19"/>
    </location>
</feature>
<dbReference type="InterPro" id="IPR050546">
    <property type="entry name" value="Glycosyl_Hydrlase_16"/>
</dbReference>
<evidence type="ECO:0000313" key="4">
    <source>
        <dbReference type="Proteomes" id="UP000218811"/>
    </source>
</evidence>
<dbReference type="PANTHER" id="PTHR10963:SF24">
    <property type="entry name" value="GLYCOSIDASE C21B10.07-RELATED"/>
    <property type="match status" value="1"/>
</dbReference>
<dbReference type="STRING" id="742152.A0A2H3J2X9"/>
<keyword evidence="4" id="KW-1185">Reference proteome</keyword>
<proteinExistence type="predicted"/>
<dbReference type="OrthoDB" id="192832at2759"/>
<organism evidence="3 4">
    <name type="scientific">Wolfiporia cocos (strain MD-104)</name>
    <name type="common">Brown rot fungus</name>
    <dbReference type="NCBI Taxonomy" id="742152"/>
    <lineage>
        <taxon>Eukaryota</taxon>
        <taxon>Fungi</taxon>
        <taxon>Dikarya</taxon>
        <taxon>Basidiomycota</taxon>
        <taxon>Agaricomycotina</taxon>
        <taxon>Agaricomycetes</taxon>
        <taxon>Polyporales</taxon>
        <taxon>Phaeolaceae</taxon>
        <taxon>Wolfiporia</taxon>
    </lineage>
</organism>
<dbReference type="GO" id="GO:0004553">
    <property type="term" value="F:hydrolase activity, hydrolyzing O-glycosyl compounds"/>
    <property type="evidence" value="ECO:0007669"/>
    <property type="project" value="InterPro"/>
</dbReference>
<dbReference type="OMA" id="AKWKINY"/>